<evidence type="ECO:0000256" key="1">
    <source>
        <dbReference type="ARBA" id="ARBA00006846"/>
    </source>
</evidence>
<evidence type="ECO:0000313" key="2">
    <source>
        <dbReference type="EMBL" id="GFY53901.1"/>
    </source>
</evidence>
<comment type="similarity">
    <text evidence="1">Belongs to the histone H2B family.</text>
</comment>
<comment type="caution">
    <text evidence="2">The sequence shown here is derived from an EMBL/GenBank/DDBJ whole genome shotgun (WGS) entry which is preliminary data.</text>
</comment>
<protein>
    <submittedName>
        <fullName evidence="2">Uncharacterized protein</fullName>
    </submittedName>
</protein>
<dbReference type="GO" id="GO:0030527">
    <property type="term" value="F:structural constituent of chromatin"/>
    <property type="evidence" value="ECO:0007669"/>
    <property type="project" value="InterPro"/>
</dbReference>
<dbReference type="Proteomes" id="UP000886998">
    <property type="component" value="Unassembled WGS sequence"/>
</dbReference>
<evidence type="ECO:0000313" key="3">
    <source>
        <dbReference type="Proteomes" id="UP000886998"/>
    </source>
</evidence>
<organism evidence="2 3">
    <name type="scientific">Trichonephila inaurata madagascariensis</name>
    <dbReference type="NCBI Taxonomy" id="2747483"/>
    <lineage>
        <taxon>Eukaryota</taxon>
        <taxon>Metazoa</taxon>
        <taxon>Ecdysozoa</taxon>
        <taxon>Arthropoda</taxon>
        <taxon>Chelicerata</taxon>
        <taxon>Arachnida</taxon>
        <taxon>Araneae</taxon>
        <taxon>Araneomorphae</taxon>
        <taxon>Entelegynae</taxon>
        <taxon>Araneoidea</taxon>
        <taxon>Nephilidae</taxon>
        <taxon>Trichonephila</taxon>
        <taxon>Trichonephila inaurata</taxon>
    </lineage>
</organism>
<proteinExistence type="inferred from homology"/>
<dbReference type="PANTHER" id="PTHR23428">
    <property type="entry name" value="HISTONE H2B"/>
    <property type="match status" value="1"/>
</dbReference>
<sequence>MNSYEINIRNATRKIVTTVHPGMRISSGALHCMNRIMSQLNEKIIKVCLKNTPKRKQTEMREEIAQKAVEAELPQQLKIHATINAHRCLTKYRTGLLVYKPTLLRTFTRKKKKNKKVAEHFKKVVQALAEKISPEIKLEIDAKEMNADILQQMCKILVEKTNVVAQNKDVVEAREIIKSIDYFMPATIAKYAISEGVRNALQYMSGLSHYKPEHFNPQNQKKLAKKYSTSFLKGTPKK</sequence>
<dbReference type="InterPro" id="IPR009072">
    <property type="entry name" value="Histone-fold"/>
</dbReference>
<name>A0A8X6XIQ2_9ARAC</name>
<dbReference type="GO" id="GO:0000786">
    <property type="term" value="C:nucleosome"/>
    <property type="evidence" value="ECO:0007669"/>
    <property type="project" value="InterPro"/>
</dbReference>
<gene>
    <name evidence="2" type="ORF">TNIN_395811</name>
</gene>
<dbReference type="EMBL" id="BMAV01009547">
    <property type="protein sequence ID" value="GFY53901.1"/>
    <property type="molecule type" value="Genomic_DNA"/>
</dbReference>
<dbReference type="SUPFAM" id="SSF47113">
    <property type="entry name" value="Histone-fold"/>
    <property type="match status" value="2"/>
</dbReference>
<dbReference type="GO" id="GO:0003677">
    <property type="term" value="F:DNA binding"/>
    <property type="evidence" value="ECO:0007669"/>
    <property type="project" value="InterPro"/>
</dbReference>
<dbReference type="OrthoDB" id="6426125at2759"/>
<keyword evidence="3" id="KW-1185">Reference proteome</keyword>
<dbReference type="AlphaFoldDB" id="A0A8X6XIQ2"/>
<dbReference type="GO" id="GO:0046982">
    <property type="term" value="F:protein heterodimerization activity"/>
    <property type="evidence" value="ECO:0007669"/>
    <property type="project" value="InterPro"/>
</dbReference>
<dbReference type="InterPro" id="IPR000558">
    <property type="entry name" value="Histone_H2B"/>
</dbReference>
<dbReference type="Gene3D" id="1.10.20.10">
    <property type="entry name" value="Histone, subunit A"/>
    <property type="match status" value="2"/>
</dbReference>
<reference evidence="2" key="1">
    <citation type="submission" date="2020-08" db="EMBL/GenBank/DDBJ databases">
        <title>Multicomponent nature underlies the extraordinary mechanical properties of spider dragline silk.</title>
        <authorList>
            <person name="Kono N."/>
            <person name="Nakamura H."/>
            <person name="Mori M."/>
            <person name="Yoshida Y."/>
            <person name="Ohtoshi R."/>
            <person name="Malay A.D."/>
            <person name="Moran D.A.P."/>
            <person name="Tomita M."/>
            <person name="Numata K."/>
            <person name="Arakawa K."/>
        </authorList>
    </citation>
    <scope>NUCLEOTIDE SEQUENCE</scope>
</reference>
<accession>A0A8X6XIQ2</accession>